<organism evidence="2 3">
    <name type="scientific">Candidatus Curtissbacteria bacterium GW2011_GWA1_40_16</name>
    <dbReference type="NCBI Taxonomy" id="1618405"/>
    <lineage>
        <taxon>Bacteria</taxon>
        <taxon>Candidatus Curtissiibacteriota</taxon>
    </lineage>
</organism>
<evidence type="ECO:0008006" key="4">
    <source>
        <dbReference type="Google" id="ProtNLM"/>
    </source>
</evidence>
<reference evidence="2 3" key="1">
    <citation type="journal article" date="2015" name="Nature">
        <title>rRNA introns, odd ribosomes, and small enigmatic genomes across a large radiation of phyla.</title>
        <authorList>
            <person name="Brown C.T."/>
            <person name="Hug L.A."/>
            <person name="Thomas B.C."/>
            <person name="Sharon I."/>
            <person name="Castelle C.J."/>
            <person name="Singh A."/>
            <person name="Wilkins M.J."/>
            <person name="Williams K.H."/>
            <person name="Banfield J.F."/>
        </authorList>
    </citation>
    <scope>NUCLEOTIDE SEQUENCE [LARGE SCALE GENOMIC DNA]</scope>
</reference>
<sequence>MNEEKSSSLNTFITGAVFGAVVTFLFATKTGRKIKDELLEEGARLIDTISEEIEEAPGQIKEGKKEIKKELEHGKDQIIDAAQTAVDSTGEILREVPEQIEAIQKKGRHFFFSKKSHPKNES</sequence>
<evidence type="ECO:0000256" key="1">
    <source>
        <dbReference type="SAM" id="Phobius"/>
    </source>
</evidence>
<dbReference type="AlphaFoldDB" id="A0A0G0TTS2"/>
<evidence type="ECO:0000313" key="3">
    <source>
        <dbReference type="Proteomes" id="UP000034531"/>
    </source>
</evidence>
<name>A0A0G0TTS2_9BACT</name>
<protein>
    <recommendedName>
        <fullName evidence="4">General stress protein</fullName>
    </recommendedName>
</protein>
<dbReference type="EMBL" id="LBYI01000011">
    <property type="protein sequence ID" value="KKR50465.1"/>
    <property type="molecule type" value="Genomic_DNA"/>
</dbReference>
<keyword evidence="1" id="KW-1133">Transmembrane helix</keyword>
<comment type="caution">
    <text evidence="2">The sequence shown here is derived from an EMBL/GenBank/DDBJ whole genome shotgun (WGS) entry which is preliminary data.</text>
</comment>
<dbReference type="Proteomes" id="UP000034531">
    <property type="component" value="Unassembled WGS sequence"/>
</dbReference>
<accession>A0A0G0TTS2</accession>
<keyword evidence="1" id="KW-0472">Membrane</keyword>
<dbReference type="InterPro" id="IPR024623">
    <property type="entry name" value="YtxH"/>
</dbReference>
<feature type="transmembrane region" description="Helical" evidence="1">
    <location>
        <begin position="12"/>
        <end position="28"/>
    </location>
</feature>
<dbReference type="Pfam" id="PF12732">
    <property type="entry name" value="YtxH"/>
    <property type="match status" value="1"/>
</dbReference>
<proteinExistence type="predicted"/>
<keyword evidence="1" id="KW-0812">Transmembrane</keyword>
<gene>
    <name evidence="2" type="ORF">UT84_C0011G0011</name>
</gene>
<evidence type="ECO:0000313" key="2">
    <source>
        <dbReference type="EMBL" id="KKR50465.1"/>
    </source>
</evidence>